<sequence>MRGFSEELKPKIFVTIARNIEIDSVTKETILAISQSGGVYLYSLVPDYSNYNIDYQRNSQNPNQPSIPETEIDTNNDQVAITSDSQIECIGTLNLAKDKRQVDIQFNDFNNILIATGVIYKDVFSTGIYSVSVTGLQLIHIECYSGATALGYDPMTSSIIVLPRALNGSIVTFSQISSDIDPFRPEYIKNFSVAGYGHKRTTNMRVSPVSPTLIITWSDDKLPIISLWTLSQLIWNNTTYNFTTKSYIQAIEFDETGHKIGIVIAQTRKTIIGIWTIQNNNFVQQNIMIEDNITVNRAKWKPDISPSGSSFCVWTPRGMIEANGNELIKWRQDSVRSYMFAVSRGGFHVYFDKSGILKIAGSRTMEADRENSTIIGEKAPPLSFIKAIMSGKMLNASGVHMQRCYNCRAPLQYPLISCEEGISACYCSYQCQEKHWPLYFASHQPLFFDEDDRT</sequence>
<dbReference type="Proteomes" id="UP000001542">
    <property type="component" value="Unassembled WGS sequence"/>
</dbReference>
<dbReference type="SUPFAM" id="SSF50978">
    <property type="entry name" value="WD40 repeat-like"/>
    <property type="match status" value="1"/>
</dbReference>
<dbReference type="InParanoid" id="A2F6Y4"/>
<dbReference type="OrthoDB" id="341421at2759"/>
<reference evidence="1" key="1">
    <citation type="submission" date="2006-10" db="EMBL/GenBank/DDBJ databases">
        <authorList>
            <person name="Amadeo P."/>
            <person name="Zhao Q."/>
            <person name="Wortman J."/>
            <person name="Fraser-Liggett C."/>
            <person name="Carlton J."/>
        </authorList>
    </citation>
    <scope>NUCLEOTIDE SEQUENCE</scope>
    <source>
        <strain evidence="1">G3</strain>
    </source>
</reference>
<dbReference type="VEuPathDB" id="TrichDB:TVAGG3_0007300"/>
<name>A2F6Y4_TRIV3</name>
<keyword evidence="2" id="KW-1185">Reference proteome</keyword>
<reference evidence="1" key="2">
    <citation type="journal article" date="2007" name="Science">
        <title>Draft genome sequence of the sexually transmitted pathogen Trichomonas vaginalis.</title>
        <authorList>
            <person name="Carlton J.M."/>
            <person name="Hirt R.P."/>
            <person name="Silva J.C."/>
            <person name="Delcher A.L."/>
            <person name="Schatz M."/>
            <person name="Zhao Q."/>
            <person name="Wortman J.R."/>
            <person name="Bidwell S.L."/>
            <person name="Alsmark U.C.M."/>
            <person name="Besteiro S."/>
            <person name="Sicheritz-Ponten T."/>
            <person name="Noel C.J."/>
            <person name="Dacks J.B."/>
            <person name="Foster P.G."/>
            <person name="Simillion C."/>
            <person name="Van de Peer Y."/>
            <person name="Miranda-Saavedra D."/>
            <person name="Barton G.J."/>
            <person name="Westrop G.D."/>
            <person name="Mueller S."/>
            <person name="Dessi D."/>
            <person name="Fiori P.L."/>
            <person name="Ren Q."/>
            <person name="Paulsen I."/>
            <person name="Zhang H."/>
            <person name="Bastida-Corcuera F.D."/>
            <person name="Simoes-Barbosa A."/>
            <person name="Brown M.T."/>
            <person name="Hayes R.D."/>
            <person name="Mukherjee M."/>
            <person name="Okumura C.Y."/>
            <person name="Schneider R."/>
            <person name="Smith A.J."/>
            <person name="Vanacova S."/>
            <person name="Villalvazo M."/>
            <person name="Haas B.J."/>
            <person name="Pertea M."/>
            <person name="Feldblyum T.V."/>
            <person name="Utterback T.R."/>
            <person name="Shu C.L."/>
            <person name="Osoegawa K."/>
            <person name="de Jong P.J."/>
            <person name="Hrdy I."/>
            <person name="Horvathova L."/>
            <person name="Zubacova Z."/>
            <person name="Dolezal P."/>
            <person name="Malik S.B."/>
            <person name="Logsdon J.M. Jr."/>
            <person name="Henze K."/>
            <person name="Gupta A."/>
            <person name="Wang C.C."/>
            <person name="Dunne R.L."/>
            <person name="Upcroft J.A."/>
            <person name="Upcroft P."/>
            <person name="White O."/>
            <person name="Salzberg S.L."/>
            <person name="Tang P."/>
            <person name="Chiu C.-H."/>
            <person name="Lee Y.-S."/>
            <person name="Embley T.M."/>
            <person name="Coombs G.H."/>
            <person name="Mottram J.C."/>
            <person name="Tachezy J."/>
            <person name="Fraser-Liggett C.M."/>
            <person name="Johnson P.J."/>
        </authorList>
    </citation>
    <scope>NUCLEOTIDE SEQUENCE [LARGE SCALE GENOMIC DNA]</scope>
    <source>
        <strain evidence="1">G3</strain>
    </source>
</reference>
<dbReference type="AlphaFoldDB" id="A2F6Y4"/>
<evidence type="ECO:0000313" key="1">
    <source>
        <dbReference type="EMBL" id="EAX99345.1"/>
    </source>
</evidence>
<gene>
    <name evidence="1" type="ORF">TVAG_182020</name>
</gene>
<organism evidence="1 2">
    <name type="scientific">Trichomonas vaginalis (strain ATCC PRA-98 / G3)</name>
    <dbReference type="NCBI Taxonomy" id="412133"/>
    <lineage>
        <taxon>Eukaryota</taxon>
        <taxon>Metamonada</taxon>
        <taxon>Parabasalia</taxon>
        <taxon>Trichomonadida</taxon>
        <taxon>Trichomonadidae</taxon>
        <taxon>Trichomonas</taxon>
    </lineage>
</organism>
<dbReference type="VEuPathDB" id="TrichDB:TVAG_182020"/>
<accession>A2F6Y4</accession>
<proteinExistence type="predicted"/>
<dbReference type="RefSeq" id="XP_001312275.1">
    <property type="nucleotide sequence ID" value="XM_001312274.1"/>
</dbReference>
<dbReference type="Gene3D" id="6.10.140.2220">
    <property type="match status" value="1"/>
</dbReference>
<dbReference type="EMBL" id="DS113641">
    <property type="protein sequence ID" value="EAX99345.1"/>
    <property type="molecule type" value="Genomic_DNA"/>
</dbReference>
<protein>
    <submittedName>
        <fullName evidence="1">Uncharacterized protein</fullName>
    </submittedName>
</protein>
<evidence type="ECO:0000313" key="2">
    <source>
        <dbReference type="Proteomes" id="UP000001542"/>
    </source>
</evidence>
<dbReference type="KEGG" id="tva:4757151"/>
<dbReference type="InterPro" id="IPR036322">
    <property type="entry name" value="WD40_repeat_dom_sf"/>
</dbReference>